<sequence>PGQYVQPGQTLLMVVPLKAAWVNANFKENQIHRIKIGDKATVTIDAYPGVEFKGYYRKCSFVIHCRTAVCLHQMMQLGL</sequence>
<keyword evidence="3" id="KW-1133">Transmembrane helix</keyword>
<dbReference type="Pfam" id="PF25954">
    <property type="entry name" value="Beta-barrel_RND_2"/>
    <property type="match status" value="1"/>
</dbReference>
<dbReference type="InterPro" id="IPR050739">
    <property type="entry name" value="MFP"/>
</dbReference>
<name>A0A7C6A6U9_DESAE</name>
<keyword evidence="2" id="KW-0812">Transmembrane</keyword>
<dbReference type="AlphaFoldDB" id="A0A7C6A6U9"/>
<dbReference type="PANTHER" id="PTHR30386:SF26">
    <property type="entry name" value="TRANSPORT PROTEIN COMB"/>
    <property type="match status" value="1"/>
</dbReference>
<evidence type="ECO:0000256" key="1">
    <source>
        <dbReference type="ARBA" id="ARBA00004167"/>
    </source>
</evidence>
<accession>A0A7C6A6U9</accession>
<comment type="caution">
    <text evidence="6">The sequence shown here is derived from an EMBL/GenBank/DDBJ whole genome shotgun (WGS) entry which is preliminary data.</text>
</comment>
<dbReference type="Proteomes" id="UP000886400">
    <property type="component" value="Unassembled WGS sequence"/>
</dbReference>
<keyword evidence="4" id="KW-0472">Membrane</keyword>
<feature type="domain" description="CusB-like beta-barrel" evidence="5">
    <location>
        <begin position="21"/>
        <end position="55"/>
    </location>
</feature>
<evidence type="ECO:0000256" key="3">
    <source>
        <dbReference type="ARBA" id="ARBA00022989"/>
    </source>
</evidence>
<reference evidence="6" key="1">
    <citation type="journal article" date="2020" name="mSystems">
        <title>Genome- and Community-Level Interaction Insights into Carbon Utilization and Element Cycling Functions of Hydrothermarchaeota in Hydrothermal Sediment.</title>
        <authorList>
            <person name="Zhou Z."/>
            <person name="Liu Y."/>
            <person name="Xu W."/>
            <person name="Pan J."/>
            <person name="Luo Z.H."/>
            <person name="Li M."/>
        </authorList>
    </citation>
    <scope>NUCLEOTIDE SEQUENCE [LARGE SCALE GENOMIC DNA]</scope>
    <source>
        <strain evidence="6">SpSt-1135</strain>
    </source>
</reference>
<evidence type="ECO:0000259" key="5">
    <source>
        <dbReference type="Pfam" id="PF25954"/>
    </source>
</evidence>
<gene>
    <name evidence="6" type="ORF">ENM99_03570</name>
</gene>
<protein>
    <submittedName>
        <fullName evidence="6">HlyD family efflux transporter periplasmic adaptor subunit</fullName>
    </submittedName>
</protein>
<organism evidence="6">
    <name type="scientific">Desulfurella acetivorans</name>
    <dbReference type="NCBI Taxonomy" id="33002"/>
    <lineage>
        <taxon>Bacteria</taxon>
        <taxon>Pseudomonadati</taxon>
        <taxon>Campylobacterota</taxon>
        <taxon>Desulfurellia</taxon>
        <taxon>Desulfurellales</taxon>
        <taxon>Desulfurellaceae</taxon>
        <taxon>Desulfurella</taxon>
    </lineage>
</organism>
<dbReference type="GO" id="GO:0016020">
    <property type="term" value="C:membrane"/>
    <property type="evidence" value="ECO:0007669"/>
    <property type="project" value="UniProtKB-SubCell"/>
</dbReference>
<evidence type="ECO:0000313" key="6">
    <source>
        <dbReference type="EMBL" id="HHS48924.1"/>
    </source>
</evidence>
<feature type="non-terminal residue" evidence="6">
    <location>
        <position position="1"/>
    </location>
</feature>
<dbReference type="Gene3D" id="2.40.30.170">
    <property type="match status" value="1"/>
</dbReference>
<dbReference type="EMBL" id="DRZX01000177">
    <property type="protein sequence ID" value="HHS48924.1"/>
    <property type="molecule type" value="Genomic_DNA"/>
</dbReference>
<dbReference type="InterPro" id="IPR058792">
    <property type="entry name" value="Beta-barrel_RND_2"/>
</dbReference>
<proteinExistence type="predicted"/>
<evidence type="ECO:0000256" key="4">
    <source>
        <dbReference type="ARBA" id="ARBA00023136"/>
    </source>
</evidence>
<comment type="subcellular location">
    <subcellularLocation>
        <location evidence="1">Membrane</location>
        <topology evidence="1">Single-pass membrane protein</topology>
    </subcellularLocation>
</comment>
<evidence type="ECO:0000256" key="2">
    <source>
        <dbReference type="ARBA" id="ARBA00022692"/>
    </source>
</evidence>
<dbReference type="PANTHER" id="PTHR30386">
    <property type="entry name" value="MEMBRANE FUSION SUBUNIT OF EMRAB-TOLC MULTIDRUG EFFLUX PUMP"/>
    <property type="match status" value="1"/>
</dbReference>